<comment type="caution">
    <text evidence="2">The sequence shown here is derived from an EMBL/GenBank/DDBJ whole genome shotgun (WGS) entry which is preliminary data.</text>
</comment>
<evidence type="ECO:0000313" key="2">
    <source>
        <dbReference type="EMBL" id="GAA0152063.1"/>
    </source>
</evidence>
<organism evidence="2 3">
    <name type="scientific">Lithospermum erythrorhizon</name>
    <name type="common">Purple gromwell</name>
    <name type="synonym">Lithospermum officinale var. erythrorhizon</name>
    <dbReference type="NCBI Taxonomy" id="34254"/>
    <lineage>
        <taxon>Eukaryota</taxon>
        <taxon>Viridiplantae</taxon>
        <taxon>Streptophyta</taxon>
        <taxon>Embryophyta</taxon>
        <taxon>Tracheophyta</taxon>
        <taxon>Spermatophyta</taxon>
        <taxon>Magnoliopsida</taxon>
        <taxon>eudicotyledons</taxon>
        <taxon>Gunneridae</taxon>
        <taxon>Pentapetalae</taxon>
        <taxon>asterids</taxon>
        <taxon>lamiids</taxon>
        <taxon>Boraginales</taxon>
        <taxon>Boraginaceae</taxon>
        <taxon>Boraginoideae</taxon>
        <taxon>Lithospermeae</taxon>
        <taxon>Lithospermum</taxon>
    </lineage>
</organism>
<keyword evidence="3" id="KW-1185">Reference proteome</keyword>
<feature type="coiled-coil region" evidence="1">
    <location>
        <begin position="70"/>
        <end position="171"/>
    </location>
</feature>
<evidence type="ECO:0000256" key="1">
    <source>
        <dbReference type="SAM" id="Coils"/>
    </source>
</evidence>
<name>A0AAV3PLA3_LITER</name>
<accession>A0AAV3PLA3</accession>
<protein>
    <submittedName>
        <fullName evidence="2">Uncharacterized protein</fullName>
    </submittedName>
</protein>
<evidence type="ECO:0000313" key="3">
    <source>
        <dbReference type="Proteomes" id="UP001454036"/>
    </source>
</evidence>
<dbReference type="AlphaFoldDB" id="A0AAV3PLA3"/>
<proteinExistence type="predicted"/>
<sequence length="182" mass="20992">MKARYTLPNGLSIEEDHTWNKRMEAFHMVHPLLSVEEGGKHNSSNPMDAFAFSALYMIKDLNANYAYTRREEREEELNSAKKALSAEELKCNQLQEEKHAMELEHANRYNTLEAEMMKLKRDHSSLAKDVEDSRSASLEVTRRAEDAEARALKAEKRLEQVDAEMAQGIEEFKNNEEGDLFV</sequence>
<gene>
    <name evidence="2" type="ORF">LIER_10637</name>
</gene>
<dbReference type="EMBL" id="BAABME010001905">
    <property type="protein sequence ID" value="GAA0152063.1"/>
    <property type="molecule type" value="Genomic_DNA"/>
</dbReference>
<reference evidence="2 3" key="1">
    <citation type="submission" date="2024-01" db="EMBL/GenBank/DDBJ databases">
        <title>The complete chloroplast genome sequence of Lithospermum erythrorhizon: insights into the phylogenetic relationship among Boraginaceae species and the maternal lineages of purple gromwells.</title>
        <authorList>
            <person name="Okada T."/>
            <person name="Watanabe K."/>
        </authorList>
    </citation>
    <scope>NUCLEOTIDE SEQUENCE [LARGE SCALE GENOMIC DNA]</scope>
</reference>
<keyword evidence="1" id="KW-0175">Coiled coil</keyword>
<dbReference type="Proteomes" id="UP001454036">
    <property type="component" value="Unassembled WGS sequence"/>
</dbReference>